<reference evidence="3 4" key="1">
    <citation type="submission" date="2023-02" db="EMBL/GenBank/DDBJ databases">
        <title>Vibrio intestini sp. nov., a close relative of Vibrio cholerae isolated from the intestine of Healthy Culter dabryi.</title>
        <authorList>
            <person name="Wu N."/>
        </authorList>
    </citation>
    <scope>NUCLEOTIDE SEQUENCE [LARGE SCALE GENOMIC DNA]</scope>
    <source>
        <strain evidence="3 4">DSL-7</strain>
    </source>
</reference>
<name>A0ABT5UVR7_9VIBR</name>
<dbReference type="Gene3D" id="3.40.50.2300">
    <property type="match status" value="1"/>
</dbReference>
<dbReference type="PANTHER" id="PTHR43228">
    <property type="entry name" value="TWO-COMPONENT RESPONSE REGULATOR"/>
    <property type="match status" value="1"/>
</dbReference>
<dbReference type="InterPro" id="IPR001789">
    <property type="entry name" value="Sig_transdc_resp-reg_receiver"/>
</dbReference>
<feature type="modified residue" description="4-aspartylphosphate" evidence="1">
    <location>
        <position position="70"/>
    </location>
</feature>
<accession>A0ABT5UVR7</accession>
<gene>
    <name evidence="3" type="ORF">PUN32_00635</name>
</gene>
<dbReference type="PROSITE" id="PS50110">
    <property type="entry name" value="RESPONSE_REGULATORY"/>
    <property type="match status" value="1"/>
</dbReference>
<dbReference type="InterPro" id="IPR052048">
    <property type="entry name" value="ST_Response_Regulator"/>
</dbReference>
<dbReference type="InterPro" id="IPR011006">
    <property type="entry name" value="CheY-like_superfamily"/>
</dbReference>
<protein>
    <submittedName>
        <fullName evidence="3">Response regulator</fullName>
    </submittedName>
</protein>
<evidence type="ECO:0000313" key="4">
    <source>
        <dbReference type="Proteomes" id="UP001216189"/>
    </source>
</evidence>
<comment type="caution">
    <text evidence="3">The sequence shown here is derived from an EMBL/GenBank/DDBJ whole genome shotgun (WGS) entry which is preliminary data.</text>
</comment>
<evidence type="ECO:0000313" key="3">
    <source>
        <dbReference type="EMBL" id="MDE1513517.1"/>
    </source>
</evidence>
<dbReference type="EMBL" id="JARBFT010000001">
    <property type="protein sequence ID" value="MDE1513517.1"/>
    <property type="molecule type" value="Genomic_DNA"/>
</dbReference>
<sequence length="359" mass="39775">MHPSHFSESCGEENLISTEKLILLVDDDAIFRCMIKNFLEHQGYQVLEAENGLEGLRQLRENRPDLVLCDLSMPILNGMEFVEEVSLIYPSLPLIVVSATEEISDVAKALRIGIKDFLAKPIIDYHKLSRSIEHVLASSSQECDYASWFAVDDQAGLNEQKELHWHLQYLQQDPAAAKQLLAALLPVTDGQHGAWKFSYRLLQSTESMPLVFDYARLNNGQFAFYAVDAASNQQWGSASTLLLYVLFHNYIRNLGNARLELKDLAEIVERGLGCAECVGPVAALFGVADLTEGKLSLLPAGLDCQWSNGLLPQSIHGGITLGENCLRNFITKDLPIGSAGQIMANKPSAYRLSLDLQRG</sequence>
<proteinExistence type="predicted"/>
<evidence type="ECO:0000256" key="1">
    <source>
        <dbReference type="PROSITE-ProRule" id="PRU00169"/>
    </source>
</evidence>
<dbReference type="Proteomes" id="UP001216189">
    <property type="component" value="Unassembled WGS sequence"/>
</dbReference>
<keyword evidence="1" id="KW-0597">Phosphoprotein</keyword>
<dbReference type="RefSeq" id="WP_274721288.1">
    <property type="nucleotide sequence ID" value="NZ_JARBFT010000001.1"/>
</dbReference>
<dbReference type="PANTHER" id="PTHR43228:SF1">
    <property type="entry name" value="TWO-COMPONENT RESPONSE REGULATOR ARR22"/>
    <property type="match status" value="1"/>
</dbReference>
<organism evidence="3 4">
    <name type="scientific">Vibrio chanodichtyis</name>
    <dbReference type="NCBI Taxonomy" id="3027932"/>
    <lineage>
        <taxon>Bacteria</taxon>
        <taxon>Pseudomonadati</taxon>
        <taxon>Pseudomonadota</taxon>
        <taxon>Gammaproteobacteria</taxon>
        <taxon>Vibrionales</taxon>
        <taxon>Vibrionaceae</taxon>
        <taxon>Vibrio</taxon>
    </lineage>
</organism>
<evidence type="ECO:0000259" key="2">
    <source>
        <dbReference type="PROSITE" id="PS50110"/>
    </source>
</evidence>
<feature type="domain" description="Response regulatory" evidence="2">
    <location>
        <begin position="21"/>
        <end position="135"/>
    </location>
</feature>
<dbReference type="SUPFAM" id="SSF52172">
    <property type="entry name" value="CheY-like"/>
    <property type="match status" value="1"/>
</dbReference>
<keyword evidence="4" id="KW-1185">Reference proteome</keyword>
<dbReference type="SMART" id="SM00448">
    <property type="entry name" value="REC"/>
    <property type="match status" value="1"/>
</dbReference>
<dbReference type="Pfam" id="PF00072">
    <property type="entry name" value="Response_reg"/>
    <property type="match status" value="1"/>
</dbReference>